<sequence length="70" mass="8378">MEKLIYPINGINYILFEIELPLKFAKNFETRIKVVDGIIQQTKYIEKFWNRNVSIKCLIPEINMAKFKDL</sequence>
<dbReference type="OrthoDB" id="356681at2"/>
<accession>A0A1M7KCC0</accession>
<keyword evidence="2" id="KW-1185">Reference proteome</keyword>
<name>A0A1M7KCC0_9FLAO</name>
<evidence type="ECO:0000313" key="2">
    <source>
        <dbReference type="Proteomes" id="UP000184092"/>
    </source>
</evidence>
<evidence type="ECO:0000313" key="1">
    <source>
        <dbReference type="EMBL" id="SHM62867.1"/>
    </source>
</evidence>
<gene>
    <name evidence="1" type="ORF">SAMN05216269_105262</name>
</gene>
<organism evidence="1 2">
    <name type="scientific">Flavobacterium xinjiangense</name>
    <dbReference type="NCBI Taxonomy" id="178356"/>
    <lineage>
        <taxon>Bacteria</taxon>
        <taxon>Pseudomonadati</taxon>
        <taxon>Bacteroidota</taxon>
        <taxon>Flavobacteriia</taxon>
        <taxon>Flavobacteriales</taxon>
        <taxon>Flavobacteriaceae</taxon>
        <taxon>Flavobacterium</taxon>
    </lineage>
</organism>
<dbReference type="EMBL" id="FRCL01000005">
    <property type="protein sequence ID" value="SHM62867.1"/>
    <property type="molecule type" value="Genomic_DNA"/>
</dbReference>
<proteinExistence type="predicted"/>
<protein>
    <submittedName>
        <fullName evidence="1">Uncharacterized protein</fullName>
    </submittedName>
</protein>
<dbReference type="Proteomes" id="UP000184092">
    <property type="component" value="Unassembled WGS sequence"/>
</dbReference>
<reference evidence="2" key="1">
    <citation type="submission" date="2016-11" db="EMBL/GenBank/DDBJ databases">
        <authorList>
            <person name="Varghese N."/>
            <person name="Submissions S."/>
        </authorList>
    </citation>
    <scope>NUCLEOTIDE SEQUENCE [LARGE SCALE GENOMIC DNA]</scope>
    <source>
        <strain evidence="2">CGMCC 1.2749</strain>
    </source>
</reference>
<dbReference type="RefSeq" id="WP_073208405.1">
    <property type="nucleotide sequence ID" value="NZ_FRCL01000005.1"/>
</dbReference>
<dbReference type="AlphaFoldDB" id="A0A1M7KCC0"/>